<dbReference type="PROSITE" id="PS50109">
    <property type="entry name" value="HIS_KIN"/>
    <property type="match status" value="1"/>
</dbReference>
<feature type="transmembrane region" description="Helical" evidence="11">
    <location>
        <begin position="12"/>
        <end position="37"/>
    </location>
</feature>
<dbReference type="InterPro" id="IPR003594">
    <property type="entry name" value="HATPase_dom"/>
</dbReference>
<evidence type="ECO:0000256" key="3">
    <source>
        <dbReference type="ARBA" id="ARBA00012438"/>
    </source>
</evidence>
<dbReference type="SMART" id="SM00387">
    <property type="entry name" value="HATPase_c"/>
    <property type="match status" value="1"/>
</dbReference>
<organism evidence="13 14">
    <name type="scientific">Rhodococcus kronopolitis</name>
    <dbReference type="NCBI Taxonomy" id="1460226"/>
    <lineage>
        <taxon>Bacteria</taxon>
        <taxon>Bacillati</taxon>
        <taxon>Actinomycetota</taxon>
        <taxon>Actinomycetes</taxon>
        <taxon>Mycobacteriales</taxon>
        <taxon>Nocardiaceae</taxon>
        <taxon>Rhodococcus</taxon>
    </lineage>
</organism>
<protein>
    <recommendedName>
        <fullName evidence="3">histidine kinase</fullName>
        <ecNumber evidence="3">2.7.13.3</ecNumber>
    </recommendedName>
</protein>
<keyword evidence="6 11" id="KW-0812">Transmembrane</keyword>
<evidence type="ECO:0000256" key="11">
    <source>
        <dbReference type="SAM" id="Phobius"/>
    </source>
</evidence>
<dbReference type="SUPFAM" id="SSF47384">
    <property type="entry name" value="Homodimeric domain of signal transducing histidine kinase"/>
    <property type="match status" value="1"/>
</dbReference>
<evidence type="ECO:0000259" key="12">
    <source>
        <dbReference type="PROSITE" id="PS50109"/>
    </source>
</evidence>
<dbReference type="Pfam" id="PF02518">
    <property type="entry name" value="HATPase_c"/>
    <property type="match status" value="1"/>
</dbReference>
<dbReference type="EC" id="2.7.13.3" evidence="3"/>
<dbReference type="InterPro" id="IPR036097">
    <property type="entry name" value="HisK_dim/P_sf"/>
</dbReference>
<dbReference type="Gene3D" id="6.10.340.10">
    <property type="match status" value="1"/>
</dbReference>
<evidence type="ECO:0000313" key="14">
    <source>
        <dbReference type="Proteomes" id="UP001595914"/>
    </source>
</evidence>
<comment type="catalytic activity">
    <reaction evidence="1">
        <text>ATP + protein L-histidine = ADP + protein N-phospho-L-histidine.</text>
        <dbReference type="EC" id="2.7.13.3"/>
    </reaction>
</comment>
<keyword evidence="9" id="KW-0902">Two-component regulatory system</keyword>
<feature type="transmembrane region" description="Helical" evidence="11">
    <location>
        <begin position="146"/>
        <end position="170"/>
    </location>
</feature>
<proteinExistence type="predicted"/>
<dbReference type="Gene3D" id="1.10.287.130">
    <property type="match status" value="1"/>
</dbReference>
<dbReference type="CDD" id="cd00082">
    <property type="entry name" value="HisKA"/>
    <property type="match status" value="1"/>
</dbReference>
<dbReference type="SMART" id="SM00388">
    <property type="entry name" value="HisKA"/>
    <property type="match status" value="1"/>
</dbReference>
<dbReference type="CDD" id="cd00075">
    <property type="entry name" value="HATPase"/>
    <property type="match status" value="1"/>
</dbReference>
<evidence type="ECO:0000256" key="9">
    <source>
        <dbReference type="ARBA" id="ARBA00023012"/>
    </source>
</evidence>
<keyword evidence="10 11" id="KW-0472">Membrane</keyword>
<dbReference type="RefSeq" id="WP_378417316.1">
    <property type="nucleotide sequence ID" value="NZ_JBHSFO010000005.1"/>
</dbReference>
<name>A0ABV9FTX5_9NOCA</name>
<dbReference type="InterPro" id="IPR004358">
    <property type="entry name" value="Sig_transdc_His_kin-like_C"/>
</dbReference>
<accession>A0ABV9FTX5</accession>
<keyword evidence="4" id="KW-0597">Phosphoprotein</keyword>
<dbReference type="InterPro" id="IPR003661">
    <property type="entry name" value="HisK_dim/P_dom"/>
</dbReference>
<dbReference type="Pfam" id="PF00512">
    <property type="entry name" value="HisKA"/>
    <property type="match status" value="1"/>
</dbReference>
<evidence type="ECO:0000256" key="7">
    <source>
        <dbReference type="ARBA" id="ARBA00022777"/>
    </source>
</evidence>
<evidence type="ECO:0000256" key="4">
    <source>
        <dbReference type="ARBA" id="ARBA00022553"/>
    </source>
</evidence>
<dbReference type="EMBL" id="JBHSFO010000005">
    <property type="protein sequence ID" value="MFC4604478.1"/>
    <property type="molecule type" value="Genomic_DNA"/>
</dbReference>
<dbReference type="PANTHER" id="PTHR45436:SF5">
    <property type="entry name" value="SENSOR HISTIDINE KINASE TRCS"/>
    <property type="match status" value="1"/>
</dbReference>
<dbReference type="SUPFAM" id="SSF55874">
    <property type="entry name" value="ATPase domain of HSP90 chaperone/DNA topoisomerase II/histidine kinase"/>
    <property type="match status" value="1"/>
</dbReference>
<comment type="caution">
    <text evidence="13">The sequence shown here is derived from an EMBL/GenBank/DDBJ whole genome shotgun (WGS) entry which is preliminary data.</text>
</comment>
<keyword evidence="8 11" id="KW-1133">Transmembrane helix</keyword>
<dbReference type="Proteomes" id="UP001595914">
    <property type="component" value="Unassembled WGS sequence"/>
</dbReference>
<keyword evidence="7 13" id="KW-0418">Kinase</keyword>
<dbReference type="InterPro" id="IPR050428">
    <property type="entry name" value="TCS_sensor_his_kinase"/>
</dbReference>
<dbReference type="PANTHER" id="PTHR45436">
    <property type="entry name" value="SENSOR HISTIDINE KINASE YKOH"/>
    <property type="match status" value="1"/>
</dbReference>
<comment type="subcellular location">
    <subcellularLocation>
        <location evidence="2">Cell membrane</location>
    </subcellularLocation>
</comment>
<dbReference type="InterPro" id="IPR036890">
    <property type="entry name" value="HATPase_C_sf"/>
</dbReference>
<sequence>MSARRRPVSLRLRVTAAAALGTALVVLLLGGVVWVGIEKQTHAQLDSKLDSVAQVAAANLTSLRVLQGPLPQLPPDYAGTLRAGNLELSTTGAVLPDLSDGWADATVDGTQYRVRTVELVSGIDATISVGAPLEPVQSVVASLHRWTLGIGVGAIVVAAALGWLFAGVAIRPLRRLAEQTRRLGSDPAAPPPRASGAREAEELAAALRNLLEANAAERARTAAALATARDFAAASAHELRTPLTAMRTNLEVATTLDLPAATRNEILTDALRTERRVEATLHALERLAAGELSSGADFVQFELAELLDRAVQDAARTHRGVDIRLDVPGTLTVTGLPAGLRLAVDNAISNAVRHGGAGVVEVAARDGRDEVVVTVTDDGAGIPVGEREEVFGRFRRGSGAAPDGSGLGLTLVRQQAELHGGTAAFEDSPLGGVRLVLRLPRSPGAQAV</sequence>
<reference evidence="14" key="1">
    <citation type="journal article" date="2019" name="Int. J. Syst. Evol. Microbiol.">
        <title>The Global Catalogue of Microorganisms (GCM) 10K type strain sequencing project: providing services to taxonomists for standard genome sequencing and annotation.</title>
        <authorList>
            <consortium name="The Broad Institute Genomics Platform"/>
            <consortium name="The Broad Institute Genome Sequencing Center for Infectious Disease"/>
            <person name="Wu L."/>
            <person name="Ma J."/>
        </authorList>
    </citation>
    <scope>NUCLEOTIDE SEQUENCE [LARGE SCALE GENOMIC DNA]</scope>
    <source>
        <strain evidence="14">CCUG 54520</strain>
    </source>
</reference>
<evidence type="ECO:0000256" key="1">
    <source>
        <dbReference type="ARBA" id="ARBA00000085"/>
    </source>
</evidence>
<evidence type="ECO:0000256" key="5">
    <source>
        <dbReference type="ARBA" id="ARBA00022679"/>
    </source>
</evidence>
<keyword evidence="5" id="KW-0808">Transferase</keyword>
<dbReference type="Gene3D" id="3.30.565.10">
    <property type="entry name" value="Histidine kinase-like ATPase, C-terminal domain"/>
    <property type="match status" value="1"/>
</dbReference>
<evidence type="ECO:0000256" key="8">
    <source>
        <dbReference type="ARBA" id="ARBA00022989"/>
    </source>
</evidence>
<evidence type="ECO:0000313" key="13">
    <source>
        <dbReference type="EMBL" id="MFC4604478.1"/>
    </source>
</evidence>
<evidence type="ECO:0000256" key="6">
    <source>
        <dbReference type="ARBA" id="ARBA00022692"/>
    </source>
</evidence>
<dbReference type="PRINTS" id="PR00344">
    <property type="entry name" value="BCTRLSENSOR"/>
</dbReference>
<dbReference type="InterPro" id="IPR005467">
    <property type="entry name" value="His_kinase_dom"/>
</dbReference>
<evidence type="ECO:0000256" key="2">
    <source>
        <dbReference type="ARBA" id="ARBA00004236"/>
    </source>
</evidence>
<dbReference type="GO" id="GO:0016301">
    <property type="term" value="F:kinase activity"/>
    <property type="evidence" value="ECO:0007669"/>
    <property type="project" value="UniProtKB-KW"/>
</dbReference>
<feature type="domain" description="Histidine kinase" evidence="12">
    <location>
        <begin position="234"/>
        <end position="443"/>
    </location>
</feature>
<gene>
    <name evidence="13" type="ORF">ACFO6S_12350</name>
</gene>
<evidence type="ECO:0000256" key="10">
    <source>
        <dbReference type="ARBA" id="ARBA00023136"/>
    </source>
</evidence>
<keyword evidence="14" id="KW-1185">Reference proteome</keyword>